<dbReference type="UniPathway" id="UPA00074">
    <property type="reaction ID" value="UER00126"/>
</dbReference>
<dbReference type="GO" id="GO:0005829">
    <property type="term" value="C:cytosol"/>
    <property type="evidence" value="ECO:0007669"/>
    <property type="project" value="TreeGrafter"/>
</dbReference>
<comment type="catalytic activity">
    <reaction evidence="4">
        <text>N(1)-(5-phospho-beta-D-ribosyl)glycinamide + (6R)-10-formyltetrahydrofolate = N(2)-formyl-N(1)-(5-phospho-beta-D-ribosyl)glycinamide + (6S)-5,6,7,8-tetrahydrofolate + H(+)</text>
        <dbReference type="Rhea" id="RHEA:15053"/>
        <dbReference type="ChEBI" id="CHEBI:15378"/>
        <dbReference type="ChEBI" id="CHEBI:57453"/>
        <dbReference type="ChEBI" id="CHEBI:143788"/>
        <dbReference type="ChEBI" id="CHEBI:147286"/>
        <dbReference type="ChEBI" id="CHEBI:195366"/>
        <dbReference type="EC" id="2.1.2.2"/>
    </reaction>
</comment>
<sequence length="210" mass="21743">MRLVVLVSGSGTNLQAIIDAVGSGQLEAEIAAVGSEIPDCPGLDRAVAAGISTFAVPLERGAAAERRAAWNRELAAAVGEHSPDLLVISGFMKILSEEFLTAVEVPVINHHPSLLPAFPGAHGVRDALAHGVKITGCTVHQVDPGVDTGPILAQAAVEVREDDDAASLHERIKVQERRLLVQTLARIASGEIQLSEPEAGGAAGRDQAPG</sequence>
<evidence type="ECO:0000313" key="7">
    <source>
        <dbReference type="Proteomes" id="UP000460157"/>
    </source>
</evidence>
<dbReference type="NCBIfam" id="TIGR00639">
    <property type="entry name" value="PurN"/>
    <property type="match status" value="1"/>
</dbReference>
<evidence type="ECO:0000256" key="1">
    <source>
        <dbReference type="ARBA" id="ARBA00005054"/>
    </source>
</evidence>
<evidence type="ECO:0000256" key="2">
    <source>
        <dbReference type="ARBA" id="ARBA00022679"/>
    </source>
</evidence>
<dbReference type="Proteomes" id="UP000460157">
    <property type="component" value="Unassembled WGS sequence"/>
</dbReference>
<feature type="site" description="Raises pKa of active site His" evidence="4">
    <location>
        <position position="147"/>
    </location>
</feature>
<gene>
    <name evidence="4" type="primary">purN</name>
    <name evidence="6" type="ORF">GNZ21_02135</name>
</gene>
<accession>A0A7K1UFG7</accession>
<dbReference type="EC" id="2.1.2.2" evidence="4"/>
<dbReference type="PANTHER" id="PTHR43369">
    <property type="entry name" value="PHOSPHORIBOSYLGLYCINAMIDE FORMYLTRANSFERASE"/>
    <property type="match status" value="1"/>
</dbReference>
<dbReference type="InterPro" id="IPR002376">
    <property type="entry name" value="Formyl_transf_N"/>
</dbReference>
<feature type="domain" description="Formyl transferase N-terminal" evidence="5">
    <location>
        <begin position="1"/>
        <end position="184"/>
    </location>
</feature>
<feature type="binding site" evidence="4">
    <location>
        <position position="67"/>
    </location>
    <ligand>
        <name>(6R)-10-formyltetrahydrofolate</name>
        <dbReference type="ChEBI" id="CHEBI:195366"/>
    </ligand>
</feature>
<proteinExistence type="inferred from homology"/>
<keyword evidence="3 4" id="KW-0658">Purine biosynthesis</keyword>
<feature type="binding site" evidence="4">
    <location>
        <begin position="92"/>
        <end position="95"/>
    </location>
    <ligand>
        <name>(6R)-10-formyltetrahydrofolate</name>
        <dbReference type="ChEBI" id="CHEBI:195366"/>
    </ligand>
</feature>
<dbReference type="OrthoDB" id="9806170at2"/>
<dbReference type="EMBL" id="WRPM01000014">
    <property type="protein sequence ID" value="MVT25172.1"/>
    <property type="molecule type" value="Genomic_DNA"/>
</dbReference>
<comment type="pathway">
    <text evidence="1 4">Purine metabolism; IMP biosynthesis via de novo pathway; N(2)-formyl-N(1)-(5-phospho-D-ribosyl)glycinamide from N(1)-(5-phospho-D-ribosyl)glycinamide (10-formyl THF route): step 1/1.</text>
</comment>
<feature type="active site" description="Proton donor" evidence="4">
    <location>
        <position position="111"/>
    </location>
</feature>
<keyword evidence="2 4" id="KW-0808">Transferase</keyword>
<evidence type="ECO:0000256" key="3">
    <source>
        <dbReference type="ARBA" id="ARBA00022755"/>
    </source>
</evidence>
<feature type="binding site" evidence="4">
    <location>
        <position position="109"/>
    </location>
    <ligand>
        <name>(6R)-10-formyltetrahydrofolate</name>
        <dbReference type="ChEBI" id="CHEBI:195366"/>
    </ligand>
</feature>
<comment type="similarity">
    <text evidence="4">Belongs to the GART family.</text>
</comment>
<dbReference type="GO" id="GO:0004644">
    <property type="term" value="F:phosphoribosylglycinamide formyltransferase activity"/>
    <property type="evidence" value="ECO:0007669"/>
    <property type="project" value="UniProtKB-UniRule"/>
</dbReference>
<keyword evidence="7" id="KW-1185">Reference proteome</keyword>
<organism evidence="6 7">
    <name type="scientific">Nesterenkonia alkaliphila</name>
    <dbReference type="NCBI Taxonomy" id="1463631"/>
    <lineage>
        <taxon>Bacteria</taxon>
        <taxon>Bacillati</taxon>
        <taxon>Actinomycetota</taxon>
        <taxon>Actinomycetes</taxon>
        <taxon>Micrococcales</taxon>
        <taxon>Micrococcaceae</taxon>
        <taxon>Nesterenkonia</taxon>
    </lineage>
</organism>
<dbReference type="RefSeq" id="WP_157320930.1">
    <property type="nucleotide sequence ID" value="NZ_BMFX01000028.1"/>
</dbReference>
<dbReference type="PANTHER" id="PTHR43369:SF2">
    <property type="entry name" value="PHOSPHORIBOSYLGLYCINAMIDE FORMYLTRANSFERASE"/>
    <property type="match status" value="1"/>
</dbReference>
<dbReference type="InterPro" id="IPR036477">
    <property type="entry name" value="Formyl_transf_N_sf"/>
</dbReference>
<dbReference type="AlphaFoldDB" id="A0A7K1UFG7"/>
<dbReference type="CDD" id="cd08645">
    <property type="entry name" value="FMT_core_GART"/>
    <property type="match status" value="1"/>
</dbReference>
<comment type="caution">
    <text evidence="6">The sequence shown here is derived from an EMBL/GenBank/DDBJ whole genome shotgun (WGS) entry which is preliminary data.</text>
</comment>
<evidence type="ECO:0000259" key="5">
    <source>
        <dbReference type="Pfam" id="PF00551"/>
    </source>
</evidence>
<evidence type="ECO:0000256" key="4">
    <source>
        <dbReference type="HAMAP-Rule" id="MF_01930"/>
    </source>
</evidence>
<dbReference type="HAMAP" id="MF_01930">
    <property type="entry name" value="PurN"/>
    <property type="match status" value="1"/>
</dbReference>
<dbReference type="GO" id="GO:0006189">
    <property type="term" value="P:'de novo' IMP biosynthetic process"/>
    <property type="evidence" value="ECO:0007669"/>
    <property type="project" value="UniProtKB-UniRule"/>
</dbReference>
<name>A0A7K1UFG7_9MICC</name>
<evidence type="ECO:0000313" key="6">
    <source>
        <dbReference type="EMBL" id="MVT25172.1"/>
    </source>
</evidence>
<dbReference type="SUPFAM" id="SSF53328">
    <property type="entry name" value="Formyltransferase"/>
    <property type="match status" value="1"/>
</dbReference>
<dbReference type="Gene3D" id="3.40.50.170">
    <property type="entry name" value="Formyl transferase, N-terminal domain"/>
    <property type="match status" value="1"/>
</dbReference>
<dbReference type="Pfam" id="PF00551">
    <property type="entry name" value="Formyl_trans_N"/>
    <property type="match status" value="1"/>
</dbReference>
<comment type="function">
    <text evidence="4">Catalyzes the transfer of a formyl group from 10-formyltetrahydrofolate to 5-phospho-ribosyl-glycinamide (GAR), producing 5-phospho-ribosyl-N-formylglycinamide (FGAR) and tetrahydrofolate.</text>
</comment>
<reference evidence="6 7" key="1">
    <citation type="submission" date="2019-12" db="EMBL/GenBank/DDBJ databases">
        <title>Nesterenkonia muleiensis sp. nov., a novel actinobacterium isolated from sap of Populus euphratica.</title>
        <authorList>
            <person name="Wang R."/>
        </authorList>
    </citation>
    <scope>NUCLEOTIDE SEQUENCE [LARGE SCALE GENOMIC DNA]</scope>
    <source>
        <strain evidence="6 7">F10</strain>
    </source>
</reference>
<feature type="binding site" evidence="4">
    <location>
        <begin position="11"/>
        <end position="13"/>
    </location>
    <ligand>
        <name>N(1)-(5-phospho-beta-D-ribosyl)glycinamide</name>
        <dbReference type="ChEBI" id="CHEBI:143788"/>
    </ligand>
</feature>
<dbReference type="InterPro" id="IPR004607">
    <property type="entry name" value="GART"/>
</dbReference>
<protein>
    <recommendedName>
        <fullName evidence="4">Phosphoribosylglycinamide formyltransferase</fullName>
        <ecNumber evidence="4">2.1.2.2</ecNumber>
    </recommendedName>
    <alternativeName>
        <fullName evidence="4">5'-phosphoribosylglycinamide transformylase</fullName>
    </alternativeName>
    <alternativeName>
        <fullName evidence="4">GAR transformylase</fullName>
        <shortName evidence="4">GART</shortName>
    </alternativeName>
</protein>